<proteinExistence type="predicted"/>
<dbReference type="RefSeq" id="WP_090165360.1">
    <property type="nucleotide sequence ID" value="NZ_FOFB01000002.1"/>
</dbReference>
<sequence>MKVRFTYFLLLFSFTMLAQTEVLELTADQYGRDTVLNIIVARADLASRNAEGELPTRILLAGERYVFVTAQVSLTTGLPYLVSSGGKNYRLYFTDLPLVKIDSRERIQNEPKVAADFVYTDDDQTLHGIVGIEKRGSFSQSLPKKSYDLEFWEDETGEDNKDVQFGNMREDDDWVLDGVYNEPLRVNAFVAHKLWLDLHQPYYTEDEPNAKSGADVQWCELFLNGNYQGLHYLSEQVDRSLLKLKKFNLATGEIRGELYKGEVPLPGVLLRDVPSRSNNTTDTWDGYELKYPDTDDVINWDNLYDLVSFILESPDEQFADEVSQRLHLDNIVDYFLFINLLGAADNTGNNLYTGRYDNDEPYFYTPWDLDGTFGNNFDGEEVDWPIERILTNGLHRRLIATNVAGFNDRLCARYTQLAESGLLAPDSLEARIRTQYQLLENNGVYEREELAWPGSLANGPDRAAYTTEWIRDRANFMAAWTCDMSVSTNAPRLEQTHILAPNPADGFVRLIPTIQKDTRWELYDLSGRRLRQGQLPIGASRIDFPDLHSGLYLLRIGQNTFRIVLQ</sequence>
<dbReference type="InterPro" id="IPR014867">
    <property type="entry name" value="Spore_coat_CotH_CotH2/3/7"/>
</dbReference>
<accession>A0A1H9AP73</accession>
<protein>
    <submittedName>
        <fullName evidence="2">Por secretion system C-terminal sorting domain-containing protein</fullName>
    </submittedName>
</protein>
<keyword evidence="3" id="KW-1185">Reference proteome</keyword>
<dbReference type="AlphaFoldDB" id="A0A1H9AP73"/>
<dbReference type="Pfam" id="PF08757">
    <property type="entry name" value="CotH"/>
    <property type="match status" value="1"/>
</dbReference>
<dbReference type="InParanoid" id="A0A1H9AP73"/>
<gene>
    <name evidence="2" type="ORF">SAMN05444359_102178</name>
</gene>
<feature type="chain" id="PRO_5011605670" evidence="1">
    <location>
        <begin position="19"/>
        <end position="566"/>
    </location>
</feature>
<dbReference type="Proteomes" id="UP000199021">
    <property type="component" value="Unassembled WGS sequence"/>
</dbReference>
<evidence type="ECO:0000313" key="2">
    <source>
        <dbReference type="EMBL" id="SEP78612.1"/>
    </source>
</evidence>
<evidence type="ECO:0000313" key="3">
    <source>
        <dbReference type="Proteomes" id="UP000199021"/>
    </source>
</evidence>
<feature type="signal peptide" evidence="1">
    <location>
        <begin position="1"/>
        <end position="18"/>
    </location>
</feature>
<reference evidence="3" key="1">
    <citation type="submission" date="2016-10" db="EMBL/GenBank/DDBJ databases">
        <authorList>
            <person name="Varghese N."/>
            <person name="Submissions S."/>
        </authorList>
    </citation>
    <scope>NUCLEOTIDE SEQUENCE [LARGE SCALE GENOMIC DNA]</scope>
    <source>
        <strain evidence="3">DSM 24740</strain>
    </source>
</reference>
<dbReference type="STRING" id="478744.SAMN05444359_102178"/>
<organism evidence="2 3">
    <name type="scientific">Neolewinella agarilytica</name>
    <dbReference type="NCBI Taxonomy" id="478744"/>
    <lineage>
        <taxon>Bacteria</taxon>
        <taxon>Pseudomonadati</taxon>
        <taxon>Bacteroidota</taxon>
        <taxon>Saprospiria</taxon>
        <taxon>Saprospirales</taxon>
        <taxon>Lewinellaceae</taxon>
        <taxon>Neolewinella</taxon>
    </lineage>
</organism>
<dbReference type="NCBIfam" id="TIGR04183">
    <property type="entry name" value="Por_Secre_tail"/>
    <property type="match status" value="1"/>
</dbReference>
<dbReference type="EMBL" id="FOFB01000002">
    <property type="protein sequence ID" value="SEP78612.1"/>
    <property type="molecule type" value="Genomic_DNA"/>
</dbReference>
<name>A0A1H9AP73_9BACT</name>
<dbReference type="InterPro" id="IPR026444">
    <property type="entry name" value="Secre_tail"/>
</dbReference>
<evidence type="ECO:0000256" key="1">
    <source>
        <dbReference type="SAM" id="SignalP"/>
    </source>
</evidence>
<dbReference type="OrthoDB" id="9803752at2"/>
<keyword evidence="1" id="KW-0732">Signal</keyword>